<dbReference type="Proteomes" id="UP001055811">
    <property type="component" value="Linkage Group LG09"/>
</dbReference>
<evidence type="ECO:0000313" key="1">
    <source>
        <dbReference type="EMBL" id="KAI3689070.1"/>
    </source>
</evidence>
<protein>
    <submittedName>
        <fullName evidence="1">Uncharacterized protein</fullName>
    </submittedName>
</protein>
<keyword evidence="2" id="KW-1185">Reference proteome</keyword>
<organism evidence="1 2">
    <name type="scientific">Cichorium intybus</name>
    <name type="common">Chicory</name>
    <dbReference type="NCBI Taxonomy" id="13427"/>
    <lineage>
        <taxon>Eukaryota</taxon>
        <taxon>Viridiplantae</taxon>
        <taxon>Streptophyta</taxon>
        <taxon>Embryophyta</taxon>
        <taxon>Tracheophyta</taxon>
        <taxon>Spermatophyta</taxon>
        <taxon>Magnoliopsida</taxon>
        <taxon>eudicotyledons</taxon>
        <taxon>Gunneridae</taxon>
        <taxon>Pentapetalae</taxon>
        <taxon>asterids</taxon>
        <taxon>campanulids</taxon>
        <taxon>Asterales</taxon>
        <taxon>Asteraceae</taxon>
        <taxon>Cichorioideae</taxon>
        <taxon>Cichorieae</taxon>
        <taxon>Cichoriinae</taxon>
        <taxon>Cichorium</taxon>
    </lineage>
</organism>
<reference evidence="2" key="1">
    <citation type="journal article" date="2022" name="Mol. Ecol. Resour.">
        <title>The genomes of chicory, endive, great burdock and yacon provide insights into Asteraceae palaeo-polyploidization history and plant inulin production.</title>
        <authorList>
            <person name="Fan W."/>
            <person name="Wang S."/>
            <person name="Wang H."/>
            <person name="Wang A."/>
            <person name="Jiang F."/>
            <person name="Liu H."/>
            <person name="Zhao H."/>
            <person name="Xu D."/>
            <person name="Zhang Y."/>
        </authorList>
    </citation>
    <scope>NUCLEOTIDE SEQUENCE [LARGE SCALE GENOMIC DNA]</scope>
    <source>
        <strain evidence="2">cv. Punajuju</strain>
    </source>
</reference>
<comment type="caution">
    <text evidence="1">The sequence shown here is derived from an EMBL/GenBank/DDBJ whole genome shotgun (WGS) entry which is preliminary data.</text>
</comment>
<evidence type="ECO:0000313" key="2">
    <source>
        <dbReference type="Proteomes" id="UP001055811"/>
    </source>
</evidence>
<name>A0ACB8YVF5_CICIN</name>
<dbReference type="EMBL" id="CM042017">
    <property type="protein sequence ID" value="KAI3689070.1"/>
    <property type="molecule type" value="Genomic_DNA"/>
</dbReference>
<sequence length="73" mass="7906">MNSLESALSHNLGILQGPVLQFTKKRTNCLVGDFREQILPQNYPRIPTGISLASGNRQPVMQVNSASLLSPSA</sequence>
<gene>
    <name evidence="1" type="ORF">L2E82_47018</name>
</gene>
<proteinExistence type="predicted"/>
<accession>A0ACB8YVF5</accession>
<reference evidence="1 2" key="2">
    <citation type="journal article" date="2022" name="Mol. Ecol. Resour.">
        <title>The genomes of chicory, endive, great burdock and yacon provide insights into Asteraceae paleo-polyploidization history and plant inulin production.</title>
        <authorList>
            <person name="Fan W."/>
            <person name="Wang S."/>
            <person name="Wang H."/>
            <person name="Wang A."/>
            <person name="Jiang F."/>
            <person name="Liu H."/>
            <person name="Zhao H."/>
            <person name="Xu D."/>
            <person name="Zhang Y."/>
        </authorList>
    </citation>
    <scope>NUCLEOTIDE SEQUENCE [LARGE SCALE GENOMIC DNA]</scope>
    <source>
        <strain evidence="2">cv. Punajuju</strain>
        <tissue evidence="1">Leaves</tissue>
    </source>
</reference>